<keyword evidence="1" id="KW-0809">Transit peptide</keyword>
<dbReference type="PANTHER" id="PTHR22602:SF0">
    <property type="entry name" value="TRANSFERASE CAF17, MITOCHONDRIAL-RELATED"/>
    <property type="match status" value="1"/>
</dbReference>
<accession>A0A512MCB1</accession>
<dbReference type="InterPro" id="IPR017703">
    <property type="entry name" value="YgfZ/GCV_T_CS"/>
</dbReference>
<comment type="caution">
    <text evidence="3">The sequence shown here is derived from an EMBL/GenBank/DDBJ whole genome shotgun (WGS) entry which is preliminary data.</text>
</comment>
<dbReference type="Proteomes" id="UP000321577">
    <property type="component" value="Unassembled WGS sequence"/>
</dbReference>
<reference evidence="3 4" key="1">
    <citation type="submission" date="2019-07" db="EMBL/GenBank/DDBJ databases">
        <title>Whole genome shotgun sequence of Brevifollis gellanilyticus NBRC 108608.</title>
        <authorList>
            <person name="Hosoyama A."/>
            <person name="Uohara A."/>
            <person name="Ohji S."/>
            <person name="Ichikawa N."/>
        </authorList>
    </citation>
    <scope>NUCLEOTIDE SEQUENCE [LARGE SCALE GENOMIC DNA]</scope>
    <source>
        <strain evidence="3 4">NBRC 108608</strain>
    </source>
</reference>
<evidence type="ECO:0000313" key="3">
    <source>
        <dbReference type="EMBL" id="GEP43991.1"/>
    </source>
</evidence>
<sequence length="286" mass="31551">MDEALYQTILSQGAWVDLSARAKWRLSGADRVRYLNGQVTNDVRTARADSALHACVTNLKGKIDGDLRIHAHGDSLLLDAPADLRETLGMRLEKYIIADDAVLEDVTEEWRLIHVMGADAPAGRHAVKCDRFGIPGMDLWMPAADPLPSIAVSQLSEEDAESLRILQRVPAWPNELNNDVFPPEAGLEKTAMSFTKGCYIGQEILSRIKTTGKMPRELVAWEAEDDSDVSPETPFLRDEKEIGRITSSTRHPLTGRAVGLGFVKQGGVSERGAMPDGRMVVLRKLR</sequence>
<gene>
    <name evidence="3" type="ORF">BGE01nite_32820</name>
</gene>
<dbReference type="RefSeq" id="WP_146851552.1">
    <property type="nucleotide sequence ID" value="NZ_BKAG01000024.1"/>
</dbReference>
<dbReference type="NCBIfam" id="TIGR03317">
    <property type="entry name" value="ygfZ_signature"/>
    <property type="match status" value="1"/>
</dbReference>
<dbReference type="OrthoDB" id="9796287at2"/>
<dbReference type="Gene3D" id="3.30.1360.120">
    <property type="entry name" value="Probable tRNA modification gtpase trme, domain 1"/>
    <property type="match status" value="2"/>
</dbReference>
<dbReference type="InterPro" id="IPR013977">
    <property type="entry name" value="GcvT_C"/>
</dbReference>
<organism evidence="3 4">
    <name type="scientific">Brevifollis gellanilyticus</name>
    <dbReference type="NCBI Taxonomy" id="748831"/>
    <lineage>
        <taxon>Bacteria</taxon>
        <taxon>Pseudomonadati</taxon>
        <taxon>Verrucomicrobiota</taxon>
        <taxon>Verrucomicrobiia</taxon>
        <taxon>Verrucomicrobiales</taxon>
        <taxon>Verrucomicrobiaceae</taxon>
    </lineage>
</organism>
<evidence type="ECO:0000256" key="1">
    <source>
        <dbReference type="ARBA" id="ARBA00022946"/>
    </source>
</evidence>
<dbReference type="PANTHER" id="PTHR22602">
    <property type="entry name" value="TRANSFERASE CAF17, MITOCHONDRIAL-RELATED"/>
    <property type="match status" value="1"/>
</dbReference>
<dbReference type="EMBL" id="BKAG01000024">
    <property type="protein sequence ID" value="GEP43991.1"/>
    <property type="molecule type" value="Genomic_DNA"/>
</dbReference>
<dbReference type="SUPFAM" id="SSF101790">
    <property type="entry name" value="Aminomethyltransferase beta-barrel domain"/>
    <property type="match status" value="1"/>
</dbReference>
<dbReference type="AlphaFoldDB" id="A0A512MCB1"/>
<dbReference type="InterPro" id="IPR029043">
    <property type="entry name" value="GcvT/YgfZ_C"/>
</dbReference>
<protein>
    <submittedName>
        <fullName evidence="3">Folate-binding protein YgfZ</fullName>
    </submittedName>
</protein>
<evidence type="ECO:0000313" key="4">
    <source>
        <dbReference type="Proteomes" id="UP000321577"/>
    </source>
</evidence>
<feature type="domain" description="Aminomethyltransferase C-terminal" evidence="2">
    <location>
        <begin position="216"/>
        <end position="266"/>
    </location>
</feature>
<dbReference type="PIRSF" id="PIRSF006487">
    <property type="entry name" value="GcvT"/>
    <property type="match status" value="1"/>
</dbReference>
<dbReference type="InterPro" id="IPR027266">
    <property type="entry name" value="TrmE/GcvT-like"/>
</dbReference>
<keyword evidence="4" id="KW-1185">Reference proteome</keyword>
<proteinExistence type="predicted"/>
<evidence type="ECO:0000259" key="2">
    <source>
        <dbReference type="Pfam" id="PF08669"/>
    </source>
</evidence>
<dbReference type="SUPFAM" id="SSF103025">
    <property type="entry name" value="Folate-binding domain"/>
    <property type="match status" value="1"/>
</dbReference>
<dbReference type="InterPro" id="IPR045179">
    <property type="entry name" value="YgfZ/GcvT"/>
</dbReference>
<name>A0A512MCB1_9BACT</name>
<dbReference type="GO" id="GO:0016226">
    <property type="term" value="P:iron-sulfur cluster assembly"/>
    <property type="evidence" value="ECO:0007669"/>
    <property type="project" value="TreeGrafter"/>
</dbReference>
<dbReference type="Pfam" id="PF08669">
    <property type="entry name" value="GCV_T_C"/>
    <property type="match status" value="1"/>
</dbReference>